<evidence type="ECO:0000256" key="1">
    <source>
        <dbReference type="ARBA" id="ARBA00003195"/>
    </source>
</evidence>
<evidence type="ECO:0000259" key="14">
    <source>
        <dbReference type="SMART" id="SM00916"/>
    </source>
</evidence>
<dbReference type="InterPro" id="IPR007741">
    <property type="entry name" value="Ribosomal_mL43/mS25/NADH_DH"/>
</dbReference>
<dbReference type="AlphaFoldDB" id="A0A443S5K0"/>
<evidence type="ECO:0000256" key="9">
    <source>
        <dbReference type="ARBA" id="ARBA00023128"/>
    </source>
</evidence>
<evidence type="ECO:0000256" key="2">
    <source>
        <dbReference type="ARBA" id="ARBA00004443"/>
    </source>
</evidence>
<evidence type="ECO:0000313" key="15">
    <source>
        <dbReference type="EMBL" id="RWS22764.1"/>
    </source>
</evidence>
<keyword evidence="16" id="KW-1185">Reference proteome</keyword>
<organism evidence="15 16">
    <name type="scientific">Leptotrombidium deliense</name>
    <dbReference type="NCBI Taxonomy" id="299467"/>
    <lineage>
        <taxon>Eukaryota</taxon>
        <taxon>Metazoa</taxon>
        <taxon>Ecdysozoa</taxon>
        <taxon>Arthropoda</taxon>
        <taxon>Chelicerata</taxon>
        <taxon>Arachnida</taxon>
        <taxon>Acari</taxon>
        <taxon>Acariformes</taxon>
        <taxon>Trombidiformes</taxon>
        <taxon>Prostigmata</taxon>
        <taxon>Anystina</taxon>
        <taxon>Parasitengona</taxon>
        <taxon>Trombiculoidea</taxon>
        <taxon>Trombiculidae</taxon>
        <taxon>Leptotrombidium</taxon>
    </lineage>
</organism>
<accession>A0A443S5K0</accession>
<dbReference type="STRING" id="299467.A0A443S5K0"/>
<feature type="disulfide bond" description="Redox-active" evidence="13">
    <location>
        <begin position="21"/>
        <end position="55"/>
    </location>
</feature>
<evidence type="ECO:0000256" key="12">
    <source>
        <dbReference type="ARBA" id="ARBA00032513"/>
    </source>
</evidence>
<dbReference type="PANTHER" id="PTHR12878:SF0">
    <property type="entry name" value="NADH DEHYDROGENASE [UBIQUINONE] 1 ALPHA SUBCOMPLEX SUBUNIT 2"/>
    <property type="match status" value="1"/>
</dbReference>
<keyword evidence="13" id="KW-1015">Disulfide bond</keyword>
<dbReference type="VEuPathDB" id="VectorBase:LDEU009276"/>
<dbReference type="GO" id="GO:0005743">
    <property type="term" value="C:mitochondrial inner membrane"/>
    <property type="evidence" value="ECO:0007669"/>
    <property type="project" value="UniProtKB-SubCell"/>
</dbReference>
<dbReference type="SMART" id="SM00916">
    <property type="entry name" value="L51_S25_CI-B8"/>
    <property type="match status" value="1"/>
</dbReference>
<evidence type="ECO:0000256" key="6">
    <source>
        <dbReference type="ARBA" id="ARBA00022660"/>
    </source>
</evidence>
<proteinExistence type="inferred from homology"/>
<dbReference type="Gene3D" id="3.40.30.10">
    <property type="entry name" value="Glutaredoxin"/>
    <property type="match status" value="1"/>
</dbReference>
<evidence type="ECO:0000313" key="16">
    <source>
        <dbReference type="Proteomes" id="UP000288716"/>
    </source>
</evidence>
<sequence>MASRAVVKFTPQLKEIRIHLCQKSPQSQGLRDFVKKYYTDLKSENPSLPILIRECSGVEPKIWTRFEFGREKSAVVSGLPAEEILKAFSNLTTK</sequence>
<comment type="function">
    <text evidence="1">Accessory subunit of the mitochondrial membrane respiratory chain NADH dehydrogenase (Complex I), that is believed not to be involved in catalysis. Complex I functions in the transfer of electrons from NADH to the respiratory chain. The immediate electron acceptor for the enzyme is believed to be ubiquinone.</text>
</comment>
<evidence type="ECO:0000256" key="11">
    <source>
        <dbReference type="ARBA" id="ARBA00031441"/>
    </source>
</evidence>
<comment type="similarity">
    <text evidence="3">Belongs to the complex I NDUFA2 subunit family.</text>
</comment>
<evidence type="ECO:0000256" key="4">
    <source>
        <dbReference type="ARBA" id="ARBA00016394"/>
    </source>
</evidence>
<comment type="caution">
    <text evidence="15">The sequence shown here is derived from an EMBL/GenBank/DDBJ whole genome shotgun (WGS) entry which is preliminary data.</text>
</comment>
<evidence type="ECO:0000256" key="7">
    <source>
        <dbReference type="ARBA" id="ARBA00022792"/>
    </source>
</evidence>
<dbReference type="OrthoDB" id="10250268at2759"/>
<keyword evidence="10" id="KW-0472">Membrane</keyword>
<keyword evidence="8" id="KW-0249">Electron transport</keyword>
<evidence type="ECO:0000256" key="3">
    <source>
        <dbReference type="ARBA" id="ARBA00008939"/>
    </source>
</evidence>
<keyword evidence="9" id="KW-0496">Mitochondrion</keyword>
<feature type="domain" description="Ribosomal protein/NADH dehydrogenase" evidence="14">
    <location>
        <begin position="22"/>
        <end position="94"/>
    </location>
</feature>
<dbReference type="SUPFAM" id="SSF52833">
    <property type="entry name" value="Thioredoxin-like"/>
    <property type="match status" value="1"/>
</dbReference>
<protein>
    <recommendedName>
        <fullName evidence="4">NADH dehydrogenase [ubiquinone] 1 alpha subcomplex subunit 2</fullName>
    </recommendedName>
    <alternativeName>
        <fullName evidence="11">Complex I-B8</fullName>
    </alternativeName>
    <alternativeName>
        <fullName evidence="12">NADH-ubiquinone oxidoreductase B8 subunit</fullName>
    </alternativeName>
</protein>
<evidence type="ECO:0000256" key="10">
    <source>
        <dbReference type="ARBA" id="ARBA00023136"/>
    </source>
</evidence>
<dbReference type="Pfam" id="PF05047">
    <property type="entry name" value="L51_S25_CI-B8"/>
    <property type="match status" value="1"/>
</dbReference>
<reference evidence="15 16" key="1">
    <citation type="journal article" date="2018" name="Gigascience">
        <title>Genomes of trombidid mites reveal novel predicted allergens and laterally-transferred genes associated with secondary metabolism.</title>
        <authorList>
            <person name="Dong X."/>
            <person name="Chaisiri K."/>
            <person name="Xia D."/>
            <person name="Armstrong S.D."/>
            <person name="Fang Y."/>
            <person name="Donnelly M.J."/>
            <person name="Kadowaki T."/>
            <person name="McGarry J.W."/>
            <person name="Darby A.C."/>
            <person name="Makepeace B.L."/>
        </authorList>
    </citation>
    <scope>NUCLEOTIDE SEQUENCE [LARGE SCALE GENOMIC DNA]</scope>
    <source>
        <strain evidence="15">UoL-UT</strain>
    </source>
</reference>
<dbReference type="Proteomes" id="UP000288716">
    <property type="component" value="Unassembled WGS sequence"/>
</dbReference>
<keyword evidence="6" id="KW-0679">Respiratory chain</keyword>
<keyword evidence="5" id="KW-0813">Transport</keyword>
<evidence type="ECO:0000256" key="5">
    <source>
        <dbReference type="ARBA" id="ARBA00022448"/>
    </source>
</evidence>
<dbReference type="PIRSF" id="PIRSF005822">
    <property type="entry name" value="NDUA2"/>
    <property type="match status" value="1"/>
</dbReference>
<evidence type="ECO:0000256" key="13">
    <source>
        <dbReference type="PIRSR" id="PIRSR005822-1"/>
    </source>
</evidence>
<dbReference type="EMBL" id="NCKV01007953">
    <property type="protein sequence ID" value="RWS22764.1"/>
    <property type="molecule type" value="Genomic_DNA"/>
</dbReference>
<keyword evidence="7" id="KW-0999">Mitochondrion inner membrane</keyword>
<gene>
    <name evidence="15" type="ORF">B4U80_10785</name>
</gene>
<name>A0A443S5K0_9ACAR</name>
<dbReference type="InterPro" id="IPR016464">
    <property type="entry name" value="NADH_Ub_cplx-1_asu_su-2"/>
</dbReference>
<comment type="subcellular location">
    <subcellularLocation>
        <location evidence="2">Mitochondrion inner membrane</location>
        <topology evidence="2">Peripheral membrane protein</topology>
        <orientation evidence="2">Matrix side</orientation>
    </subcellularLocation>
</comment>
<evidence type="ECO:0000256" key="8">
    <source>
        <dbReference type="ARBA" id="ARBA00022982"/>
    </source>
</evidence>
<dbReference type="PANTHER" id="PTHR12878">
    <property type="entry name" value="NADH-UBIQUINONE OXIDOREDUCTASE B8 SUBUNIT"/>
    <property type="match status" value="1"/>
</dbReference>
<dbReference type="InterPro" id="IPR036249">
    <property type="entry name" value="Thioredoxin-like_sf"/>
</dbReference>